<comment type="caution">
    <text evidence="2">The sequence shown here is derived from an EMBL/GenBank/DDBJ whole genome shotgun (WGS) entry which is preliminary data.</text>
</comment>
<name>A0ABS8SLG4_DATST</name>
<protein>
    <submittedName>
        <fullName evidence="2">Uncharacterized protein</fullName>
    </submittedName>
</protein>
<dbReference type="Proteomes" id="UP000823775">
    <property type="component" value="Unassembled WGS sequence"/>
</dbReference>
<reference evidence="2 3" key="1">
    <citation type="journal article" date="2021" name="BMC Genomics">
        <title>Datura genome reveals duplications of psychoactive alkaloid biosynthetic genes and high mutation rate following tissue culture.</title>
        <authorList>
            <person name="Rajewski A."/>
            <person name="Carter-House D."/>
            <person name="Stajich J."/>
            <person name="Litt A."/>
        </authorList>
    </citation>
    <scope>NUCLEOTIDE SEQUENCE [LARGE SCALE GENOMIC DNA]</scope>
    <source>
        <strain evidence="2">AR-01</strain>
    </source>
</reference>
<accession>A0ABS8SLG4</accession>
<dbReference type="EMBL" id="JACEIK010000603">
    <property type="protein sequence ID" value="MCD7459702.1"/>
    <property type="molecule type" value="Genomic_DNA"/>
</dbReference>
<feature type="region of interest" description="Disordered" evidence="1">
    <location>
        <begin position="74"/>
        <end position="100"/>
    </location>
</feature>
<keyword evidence="3" id="KW-1185">Reference proteome</keyword>
<evidence type="ECO:0000313" key="3">
    <source>
        <dbReference type="Proteomes" id="UP000823775"/>
    </source>
</evidence>
<feature type="compositionally biased region" description="Basic and acidic residues" evidence="1">
    <location>
        <begin position="1"/>
        <end position="10"/>
    </location>
</feature>
<proteinExistence type="predicted"/>
<gene>
    <name evidence="2" type="ORF">HAX54_041680</name>
</gene>
<feature type="region of interest" description="Disordered" evidence="1">
    <location>
        <begin position="1"/>
        <end position="29"/>
    </location>
</feature>
<organism evidence="2 3">
    <name type="scientific">Datura stramonium</name>
    <name type="common">Jimsonweed</name>
    <name type="synonym">Common thornapple</name>
    <dbReference type="NCBI Taxonomy" id="4076"/>
    <lineage>
        <taxon>Eukaryota</taxon>
        <taxon>Viridiplantae</taxon>
        <taxon>Streptophyta</taxon>
        <taxon>Embryophyta</taxon>
        <taxon>Tracheophyta</taxon>
        <taxon>Spermatophyta</taxon>
        <taxon>Magnoliopsida</taxon>
        <taxon>eudicotyledons</taxon>
        <taxon>Gunneridae</taxon>
        <taxon>Pentapetalae</taxon>
        <taxon>asterids</taxon>
        <taxon>lamiids</taxon>
        <taxon>Solanales</taxon>
        <taxon>Solanaceae</taxon>
        <taxon>Solanoideae</taxon>
        <taxon>Datureae</taxon>
        <taxon>Datura</taxon>
    </lineage>
</organism>
<evidence type="ECO:0000313" key="2">
    <source>
        <dbReference type="EMBL" id="MCD7459702.1"/>
    </source>
</evidence>
<sequence>MAPKVNKEKGVASSSHGSKRARRTSDVEYEYMRMTPQPLRRYGLRWVTKRVGPRYEEPLDDDVAIEDKIVRVNSDIKSSDDNDEDSEMGEATLAHIDDEE</sequence>
<evidence type="ECO:0000256" key="1">
    <source>
        <dbReference type="SAM" id="MobiDB-lite"/>
    </source>
</evidence>